<proteinExistence type="predicted"/>
<dbReference type="PANTHER" id="PTHR43404">
    <property type="entry name" value="LIPOPOLYSACCHARIDE CHOLINEPHOSPHOTRANSFERASE LICD"/>
    <property type="match status" value="1"/>
</dbReference>
<dbReference type="GO" id="GO:0009100">
    <property type="term" value="P:glycoprotein metabolic process"/>
    <property type="evidence" value="ECO:0007669"/>
    <property type="project" value="UniProtKB-ARBA"/>
</dbReference>
<dbReference type="AlphaFoldDB" id="A0A4R6RQB6"/>
<dbReference type="RefSeq" id="WP_166644393.1">
    <property type="nucleotide sequence ID" value="NZ_CP080492.1"/>
</dbReference>
<dbReference type="Gene3D" id="3.40.50.150">
    <property type="entry name" value="Vaccinia Virus protein VP39"/>
    <property type="match status" value="1"/>
</dbReference>
<dbReference type="SUPFAM" id="SSF53335">
    <property type="entry name" value="S-adenosyl-L-methionine-dependent methyltransferases"/>
    <property type="match status" value="1"/>
</dbReference>
<evidence type="ECO:0000313" key="1">
    <source>
        <dbReference type="EMBL" id="TDP88910.1"/>
    </source>
</evidence>
<dbReference type="InterPro" id="IPR029063">
    <property type="entry name" value="SAM-dependent_MTases_sf"/>
</dbReference>
<sequence>MGGLASVQDDTTSELSSVRTVELPPVPVTVLSLDFYFDDHRVWSLDVRGRNGNVPSVARIPASLRPYLAGCTKLTVRDSATGEILGARELRFSDSEERVRVVDEQGVLLSVNKWGRLARTLSQFTDSHQLILERSAELTEFLLNQGLRPFIVGGTLLGAVRAGQLLPHDDDADIAYLSAHSHPADVAIEHFRLARALKNAGYQIVQHGGAHMQLHFVSPDKSLQYYIDIFAAFFTDDGCINQPFHVRGPMRRDQLLPFQEVKIGEFAFPAPADSNAWLTVNYDRDWRTPIPGYRLRTKPRTQRRFQNWFGSFNFKRDYWTDFFLNDHELAVESQSTWDSSADWIESVQGQLQSPQLIELGSGRSTLSSRLQNTGKRRVVASDYLPSDVLRPNNNTAEYIHLNLLRLSILQAPRDLGFQGPFDIVANHVLEQTSHFARINALRLIHMSCASGGTALATVFTVPDRGVSFSNPAKWHLELEAIAREAASLGMSAIARPLPVTSEHAALRRPHAIFFELQQGTKERTSSRETARLSKRIQRSAQSWLENRDPFGKLSTQVTALERGLDHRRRDLLRAAEVADMIEHIRAESSLSRNAANTMKDGTTQA</sequence>
<accession>A0A4R6RQB6</accession>
<evidence type="ECO:0000313" key="2">
    <source>
        <dbReference type="Proteomes" id="UP000295601"/>
    </source>
</evidence>
<dbReference type="EMBL" id="SNYA01000015">
    <property type="protein sequence ID" value="TDP88910.1"/>
    <property type="molecule type" value="Genomic_DNA"/>
</dbReference>
<keyword evidence="2" id="KW-1185">Reference proteome</keyword>
<name>A0A4R6RQB6_9MICO</name>
<reference evidence="1 2" key="1">
    <citation type="submission" date="2019-03" db="EMBL/GenBank/DDBJ databases">
        <title>Genomic analyses of the natural microbiome of Caenorhabditis elegans.</title>
        <authorList>
            <person name="Samuel B."/>
        </authorList>
    </citation>
    <scope>NUCLEOTIDE SEQUENCE [LARGE SCALE GENOMIC DNA]</scope>
    <source>
        <strain evidence="1 2">JUb18</strain>
    </source>
</reference>
<dbReference type="Proteomes" id="UP000295601">
    <property type="component" value="Unassembled WGS sequence"/>
</dbReference>
<dbReference type="InterPro" id="IPR052942">
    <property type="entry name" value="LPS_cholinephosphotransferase"/>
</dbReference>
<dbReference type="PANTHER" id="PTHR43404:SF1">
    <property type="entry name" value="MNN4P"/>
    <property type="match status" value="1"/>
</dbReference>
<organism evidence="1 2">
    <name type="scientific">Leucobacter luti</name>
    <dbReference type="NCBI Taxonomy" id="340320"/>
    <lineage>
        <taxon>Bacteria</taxon>
        <taxon>Bacillati</taxon>
        <taxon>Actinomycetota</taxon>
        <taxon>Actinomycetes</taxon>
        <taxon>Micrococcales</taxon>
        <taxon>Microbacteriaceae</taxon>
        <taxon>Leucobacter</taxon>
    </lineage>
</organism>
<gene>
    <name evidence="1" type="ORF">EDF62_3524</name>
</gene>
<protein>
    <submittedName>
        <fullName evidence="1">LicD family protein</fullName>
    </submittedName>
</protein>
<comment type="caution">
    <text evidence="1">The sequence shown here is derived from an EMBL/GenBank/DDBJ whole genome shotgun (WGS) entry which is preliminary data.</text>
</comment>